<evidence type="ECO:0000313" key="1">
    <source>
        <dbReference type="EMBL" id="GGA28716.1"/>
    </source>
</evidence>
<dbReference type="Proteomes" id="UP000620046">
    <property type="component" value="Unassembled WGS sequence"/>
</dbReference>
<accession>A0ABQ1FT71</accession>
<dbReference type="EMBL" id="BMJA01000001">
    <property type="protein sequence ID" value="GGA28716.1"/>
    <property type="molecule type" value="Genomic_DNA"/>
</dbReference>
<proteinExistence type="predicted"/>
<dbReference type="RefSeq" id="WP_188793780.1">
    <property type="nucleotide sequence ID" value="NZ_BMJA01000001.1"/>
</dbReference>
<organism evidence="1 2">
    <name type="scientific">Dyella nitratireducens</name>
    <dbReference type="NCBI Taxonomy" id="1849580"/>
    <lineage>
        <taxon>Bacteria</taxon>
        <taxon>Pseudomonadati</taxon>
        <taxon>Pseudomonadota</taxon>
        <taxon>Gammaproteobacteria</taxon>
        <taxon>Lysobacterales</taxon>
        <taxon>Rhodanobacteraceae</taxon>
        <taxon>Dyella</taxon>
    </lineage>
</organism>
<comment type="caution">
    <text evidence="1">The sequence shown here is derived from an EMBL/GenBank/DDBJ whole genome shotgun (WGS) entry which is preliminary data.</text>
</comment>
<evidence type="ECO:0000313" key="2">
    <source>
        <dbReference type="Proteomes" id="UP000620046"/>
    </source>
</evidence>
<gene>
    <name evidence="1" type="ORF">GCM10010981_16910</name>
</gene>
<keyword evidence="2" id="KW-1185">Reference proteome</keyword>
<name>A0ABQ1FT71_9GAMM</name>
<protein>
    <submittedName>
        <fullName evidence="1">Uncharacterized protein</fullName>
    </submittedName>
</protein>
<reference evidence="2" key="1">
    <citation type="journal article" date="2019" name="Int. J. Syst. Evol. Microbiol.">
        <title>The Global Catalogue of Microorganisms (GCM) 10K type strain sequencing project: providing services to taxonomists for standard genome sequencing and annotation.</title>
        <authorList>
            <consortium name="The Broad Institute Genomics Platform"/>
            <consortium name="The Broad Institute Genome Sequencing Center for Infectious Disease"/>
            <person name="Wu L."/>
            <person name="Ma J."/>
        </authorList>
    </citation>
    <scope>NUCLEOTIDE SEQUENCE [LARGE SCALE GENOMIC DNA]</scope>
    <source>
        <strain evidence="2">CGMCC 1.15439</strain>
    </source>
</reference>
<sequence length="124" mass="13672">MDSSAADTIVETLSISSPEPIWYENEWALSGWSDAISRRMASLQEKICGLEGILNLFDADARNKLLADDKEGIAYTPLSAYVVEGLQCAQRALLKDLVSEIEVLKGWGRKHGTCIIEVSQRADD</sequence>